<feature type="repeat" description="ANK" evidence="9">
    <location>
        <begin position="360"/>
        <end position="393"/>
    </location>
</feature>
<keyword evidence="5" id="KW-0800">Toxin</keyword>
<feature type="region of interest" description="Disordered" evidence="10">
    <location>
        <begin position="412"/>
        <end position="487"/>
    </location>
</feature>
<protein>
    <submittedName>
        <fullName evidence="12">Putative 26s proteasome regulatory complex subunit psmd10</fullName>
    </submittedName>
</protein>
<sequence length="487" mass="54055">MSGACEFSLELVKQFLLDKGGKVTNHELVKHFKGYLNDPIYKVDIRHRFKDYVNTLASVKDEGGTKYLILKKEYHSELHSYLPCPQSPLDTVGESYCDSTPSNLHSEMAIGCNVPPDSQVVHVPPWVPSSQEQIMFSDECSLPISLMRYQSSPSLVDAQETCRDSPPPLPKKKHSFDESPRRLDGPHPPPRGRKNHGRRGSQVEERVRLFSTEKDLAGGGDGNFKEKNLQDVTVSPGTVKEKTQIINRMSESNLLAVKQPVTHASVGPKRRDNVARTAADDDTTSVSTLDPRRREWLLRAAQADYHALARLLLEDAQLYMFEDFTSGYTALHWAAKHGNAEIVKLIAGTYGLNANVKSHGGYTPLHLAAMFQHHHITELLTTTYGADRNIRDHSGRKAEQYLAGVGSLCKNEGKKTQQPCKHPNPPLHPSDHSSVGGAGNPMSSPGATKQKGLSRSQSFLSQTFRRATRPNVGIRASARPRIKSMFQ</sequence>
<dbReference type="GO" id="GO:0044218">
    <property type="term" value="C:other organism cell membrane"/>
    <property type="evidence" value="ECO:0007669"/>
    <property type="project" value="UniProtKB-KW"/>
</dbReference>
<feature type="compositionally biased region" description="Basic and acidic residues" evidence="10">
    <location>
        <begin position="175"/>
        <end position="185"/>
    </location>
</feature>
<evidence type="ECO:0000256" key="5">
    <source>
        <dbReference type="ARBA" id="ARBA00023028"/>
    </source>
</evidence>
<evidence type="ECO:0000256" key="9">
    <source>
        <dbReference type="PROSITE-ProRule" id="PRU00023"/>
    </source>
</evidence>
<feature type="compositionally biased region" description="Basic residues" evidence="10">
    <location>
        <begin position="478"/>
        <end position="487"/>
    </location>
</feature>
<feature type="compositionally biased region" description="Polar residues" evidence="10">
    <location>
        <begin position="441"/>
        <end position="465"/>
    </location>
</feature>
<evidence type="ECO:0000256" key="7">
    <source>
        <dbReference type="ARBA" id="ARBA00023298"/>
    </source>
</evidence>
<dbReference type="InterPro" id="IPR058889">
    <property type="entry name" value="WHD_SOWAHA-C"/>
</dbReference>
<keyword evidence="5" id="KW-0638">Presynaptic neurotoxin</keyword>
<reference evidence="12" key="1">
    <citation type="submission" date="2018-03" db="EMBL/GenBank/DDBJ databases">
        <title>The relapsing fever spirochete Borrelia turicatae persists in the highly oxidative environment of its soft-bodied tick vector.</title>
        <authorList>
            <person name="Bourret T.J."/>
            <person name="Boyle W.K."/>
            <person name="Valenzuela J.G."/>
            <person name="Oliveira F."/>
            <person name="Lopez J.E."/>
        </authorList>
    </citation>
    <scope>NUCLEOTIDE SEQUENCE</scope>
    <source>
        <strain evidence="12">Kansas strain/isolate</strain>
        <tissue evidence="12">Salivary glands</tissue>
    </source>
</reference>
<dbReference type="GO" id="GO:0006887">
    <property type="term" value="P:exocytosis"/>
    <property type="evidence" value="ECO:0007669"/>
    <property type="project" value="UniProtKB-KW"/>
</dbReference>
<dbReference type="InterPro" id="IPR036770">
    <property type="entry name" value="Ankyrin_rpt-contain_sf"/>
</dbReference>
<keyword evidence="2" id="KW-0268">Exocytosis</keyword>
<keyword evidence="12" id="KW-0647">Proteasome</keyword>
<evidence type="ECO:0000256" key="2">
    <source>
        <dbReference type="ARBA" id="ARBA00022483"/>
    </source>
</evidence>
<evidence type="ECO:0000256" key="1">
    <source>
        <dbReference type="ARBA" id="ARBA00004175"/>
    </source>
</evidence>
<keyword evidence="7" id="KW-0472">Membrane</keyword>
<dbReference type="InterPro" id="IPR002110">
    <property type="entry name" value="Ankyrin_rpt"/>
</dbReference>
<keyword evidence="4" id="KW-0677">Repeat</keyword>
<evidence type="ECO:0000256" key="8">
    <source>
        <dbReference type="ARBA" id="ARBA00038122"/>
    </source>
</evidence>
<evidence type="ECO:0000256" key="10">
    <source>
        <dbReference type="SAM" id="MobiDB-lite"/>
    </source>
</evidence>
<name>A0A2R5L4Y6_9ACAR</name>
<dbReference type="GO" id="GO:0044231">
    <property type="term" value="C:host cell presynaptic membrane"/>
    <property type="evidence" value="ECO:0007669"/>
    <property type="project" value="UniProtKB-KW"/>
</dbReference>
<keyword evidence="3" id="KW-1052">Target cell membrane</keyword>
<dbReference type="PROSITE" id="PS50297">
    <property type="entry name" value="ANK_REP_REGION"/>
    <property type="match status" value="1"/>
</dbReference>
<evidence type="ECO:0000256" key="3">
    <source>
        <dbReference type="ARBA" id="ARBA00022537"/>
    </source>
</evidence>
<feature type="region of interest" description="Disordered" evidence="10">
    <location>
        <begin position="264"/>
        <end position="286"/>
    </location>
</feature>
<accession>A0A2R5L4Y6</accession>
<keyword evidence="5" id="KW-0528">Neurotoxin</keyword>
<feature type="repeat" description="ANK" evidence="9">
    <location>
        <begin position="326"/>
        <end position="346"/>
    </location>
</feature>
<comment type="similarity">
    <text evidence="8">Belongs to the SOWAH family.</text>
</comment>
<dbReference type="EMBL" id="GGLE01000448">
    <property type="protein sequence ID" value="MBY04574.1"/>
    <property type="molecule type" value="Transcribed_RNA"/>
</dbReference>
<evidence type="ECO:0000256" key="4">
    <source>
        <dbReference type="ARBA" id="ARBA00022737"/>
    </source>
</evidence>
<feature type="region of interest" description="Disordered" evidence="10">
    <location>
        <begin position="157"/>
        <end position="205"/>
    </location>
</feature>
<proteinExistence type="inferred from homology"/>
<feature type="domain" description="SOWAHA-C winged helix-turn-helix" evidence="11">
    <location>
        <begin position="6"/>
        <end position="79"/>
    </location>
</feature>
<dbReference type="SUPFAM" id="SSF48403">
    <property type="entry name" value="Ankyrin repeat"/>
    <property type="match status" value="1"/>
</dbReference>
<keyword evidence="6 9" id="KW-0040">ANK repeat</keyword>
<dbReference type="PANTHER" id="PTHR14491:SF7">
    <property type="entry name" value="SOSONDOWAH, ISOFORM G"/>
    <property type="match status" value="1"/>
</dbReference>
<evidence type="ECO:0000259" key="11">
    <source>
        <dbReference type="Pfam" id="PF25877"/>
    </source>
</evidence>
<feature type="compositionally biased region" description="Basic residues" evidence="10">
    <location>
        <begin position="190"/>
        <end position="199"/>
    </location>
</feature>
<dbReference type="AlphaFoldDB" id="A0A2R5L4Y6"/>
<dbReference type="SMART" id="SM00248">
    <property type="entry name" value="ANK"/>
    <property type="match status" value="2"/>
</dbReference>
<dbReference type="GO" id="GO:0000502">
    <property type="term" value="C:proteasome complex"/>
    <property type="evidence" value="ECO:0007669"/>
    <property type="project" value="UniProtKB-KW"/>
</dbReference>
<dbReference type="PROSITE" id="PS50088">
    <property type="entry name" value="ANK_REPEAT"/>
    <property type="match status" value="2"/>
</dbReference>
<comment type="subcellular location">
    <subcellularLocation>
        <location evidence="1">Target cell membrane</location>
    </subcellularLocation>
</comment>
<evidence type="ECO:0000313" key="12">
    <source>
        <dbReference type="EMBL" id="MBY04574.1"/>
    </source>
</evidence>
<dbReference type="Pfam" id="PF25877">
    <property type="entry name" value="WHD_SOWAH"/>
    <property type="match status" value="1"/>
</dbReference>
<dbReference type="Gene3D" id="1.25.40.20">
    <property type="entry name" value="Ankyrin repeat-containing domain"/>
    <property type="match status" value="1"/>
</dbReference>
<organism evidence="12">
    <name type="scientific">Ornithodoros turicata</name>
    <dbReference type="NCBI Taxonomy" id="34597"/>
    <lineage>
        <taxon>Eukaryota</taxon>
        <taxon>Metazoa</taxon>
        <taxon>Ecdysozoa</taxon>
        <taxon>Arthropoda</taxon>
        <taxon>Chelicerata</taxon>
        <taxon>Arachnida</taxon>
        <taxon>Acari</taxon>
        <taxon>Parasitiformes</taxon>
        <taxon>Ixodida</taxon>
        <taxon>Ixodoidea</taxon>
        <taxon>Argasidae</taxon>
        <taxon>Ornithodorinae</taxon>
        <taxon>Ornithodoros</taxon>
    </lineage>
</organism>
<dbReference type="PANTHER" id="PTHR14491">
    <property type="entry name" value="SOSONDOWAH, ISOFORM G"/>
    <property type="match status" value="1"/>
</dbReference>
<evidence type="ECO:0000256" key="6">
    <source>
        <dbReference type="ARBA" id="ARBA00023043"/>
    </source>
</evidence>
<dbReference type="Pfam" id="PF12796">
    <property type="entry name" value="Ank_2"/>
    <property type="match status" value="1"/>
</dbReference>
<keyword evidence="7" id="KW-1053">Target membrane</keyword>